<sequence>MVRAFGAVLVLLGSVAVAQAEPVEKSLKPPANPFLNGAAAIPSPAELSTVDPVAHAMAVSLRPRTRPQAINDMVAAAAAGKPAPGLDLAAMMPEPEPVAAPPRKMTRAEKKAAREQERLNNSLKGSVCGVAAIKGEKIAPIKAKVQGCGLSDGVRVTSVSGVRLSQAATIDCDTAKALNTWVDKVVQPAYGGEVVELKIAAHYICRPRNNKKGAKVSEHGRGKAVDIGGFVMANGKVLPVLGGFNRTMRKAHKGACGIFGTTLGPGSDGYHEDHLHLDTARHRNGSYCR</sequence>
<feature type="signal peptide" evidence="1">
    <location>
        <begin position="1"/>
        <end position="20"/>
    </location>
</feature>
<dbReference type="InterPro" id="IPR009683">
    <property type="entry name" value="Extensin-like_C"/>
</dbReference>
<reference evidence="3 4" key="1">
    <citation type="submission" date="2023-08" db="EMBL/GenBank/DDBJ databases">
        <title>Characterization of two Paracoccaceae strains isolated from Phycosphere and proposal of Xinfangfangia lacusdiani sp. nov.</title>
        <authorList>
            <person name="Deng Y."/>
            <person name="Zhang Y.Q."/>
        </authorList>
    </citation>
    <scope>NUCLEOTIDE SEQUENCE [LARGE SCALE GENOMIC DNA]</scope>
    <source>
        <strain evidence="3 4">CPCC 101601</strain>
    </source>
</reference>
<keyword evidence="4" id="KW-1185">Reference proteome</keyword>
<comment type="caution">
    <text evidence="3">The sequence shown here is derived from an EMBL/GenBank/DDBJ whole genome shotgun (WGS) entry which is preliminary data.</text>
</comment>
<proteinExistence type="predicted"/>
<evidence type="ECO:0000259" key="2">
    <source>
        <dbReference type="Pfam" id="PF06904"/>
    </source>
</evidence>
<dbReference type="Pfam" id="PF06904">
    <property type="entry name" value="Extensin-like_C"/>
    <property type="match status" value="1"/>
</dbReference>
<dbReference type="EMBL" id="JAVDBT010000013">
    <property type="protein sequence ID" value="MDQ2067404.1"/>
    <property type="molecule type" value="Genomic_DNA"/>
</dbReference>
<evidence type="ECO:0000313" key="3">
    <source>
        <dbReference type="EMBL" id="MDQ2067404.1"/>
    </source>
</evidence>
<organism evidence="3 4">
    <name type="scientific">Pseudogemmobacter lacusdianii</name>
    <dbReference type="NCBI Taxonomy" id="3069608"/>
    <lineage>
        <taxon>Bacteria</taxon>
        <taxon>Pseudomonadati</taxon>
        <taxon>Pseudomonadota</taxon>
        <taxon>Alphaproteobacteria</taxon>
        <taxon>Rhodobacterales</taxon>
        <taxon>Paracoccaceae</taxon>
        <taxon>Pseudogemmobacter</taxon>
    </lineage>
</organism>
<evidence type="ECO:0000256" key="1">
    <source>
        <dbReference type="SAM" id="SignalP"/>
    </source>
</evidence>
<name>A0ABU0W072_9RHOB</name>
<dbReference type="Proteomes" id="UP001239680">
    <property type="component" value="Unassembled WGS sequence"/>
</dbReference>
<protein>
    <submittedName>
        <fullName evidence="3">Extensin family protein</fullName>
    </submittedName>
</protein>
<evidence type="ECO:0000313" key="4">
    <source>
        <dbReference type="Proteomes" id="UP001239680"/>
    </source>
</evidence>
<accession>A0ABU0W072</accession>
<gene>
    <name evidence="3" type="ORF">Q9295_13580</name>
</gene>
<keyword evidence="1" id="KW-0732">Signal</keyword>
<feature type="domain" description="Extensin-like C-terminal" evidence="2">
    <location>
        <begin position="142"/>
        <end position="289"/>
    </location>
</feature>
<dbReference type="RefSeq" id="WP_306681110.1">
    <property type="nucleotide sequence ID" value="NZ_JAVDBT010000013.1"/>
</dbReference>
<feature type="chain" id="PRO_5046431796" evidence="1">
    <location>
        <begin position="21"/>
        <end position="289"/>
    </location>
</feature>